<protein>
    <submittedName>
        <fullName evidence="2">Uncharacterized protein</fullName>
    </submittedName>
</protein>
<comment type="caution">
    <text evidence="2">The sequence shown here is derived from an EMBL/GenBank/DDBJ whole genome shotgun (WGS) entry which is preliminary data.</text>
</comment>
<gene>
    <name evidence="2" type="ORF">SDC9_170729</name>
</gene>
<dbReference type="EMBL" id="VSSQ01071817">
    <property type="protein sequence ID" value="MPN23341.1"/>
    <property type="molecule type" value="Genomic_DNA"/>
</dbReference>
<feature type="compositionally biased region" description="Basic and acidic residues" evidence="1">
    <location>
        <begin position="1"/>
        <end position="12"/>
    </location>
</feature>
<feature type="region of interest" description="Disordered" evidence="1">
    <location>
        <begin position="1"/>
        <end position="109"/>
    </location>
</feature>
<reference evidence="2" key="1">
    <citation type="submission" date="2019-08" db="EMBL/GenBank/DDBJ databases">
        <authorList>
            <person name="Kucharzyk K."/>
            <person name="Murdoch R.W."/>
            <person name="Higgins S."/>
            <person name="Loffler F."/>
        </authorList>
    </citation>
    <scope>NUCLEOTIDE SEQUENCE</scope>
</reference>
<feature type="compositionally biased region" description="Basic residues" evidence="1">
    <location>
        <begin position="90"/>
        <end position="102"/>
    </location>
</feature>
<name>A0A645G8V1_9ZZZZ</name>
<proteinExistence type="predicted"/>
<feature type="compositionally biased region" description="Basic residues" evidence="1">
    <location>
        <begin position="42"/>
        <end position="56"/>
    </location>
</feature>
<accession>A0A645G8V1</accession>
<dbReference type="AlphaFoldDB" id="A0A645G8V1"/>
<evidence type="ECO:0000313" key="2">
    <source>
        <dbReference type="EMBL" id="MPN23341.1"/>
    </source>
</evidence>
<feature type="compositionally biased region" description="Basic and acidic residues" evidence="1">
    <location>
        <begin position="57"/>
        <end position="67"/>
    </location>
</feature>
<organism evidence="2">
    <name type="scientific">bioreactor metagenome</name>
    <dbReference type="NCBI Taxonomy" id="1076179"/>
    <lineage>
        <taxon>unclassified sequences</taxon>
        <taxon>metagenomes</taxon>
        <taxon>ecological metagenomes</taxon>
    </lineage>
</organism>
<evidence type="ECO:0000256" key="1">
    <source>
        <dbReference type="SAM" id="MobiDB-lite"/>
    </source>
</evidence>
<sequence length="109" mass="12013">MPLADADVRGGDKGTPQAFAEKTDTRGRHAVHREEGGGGARRIPHGGGPRRRLRPHHAGDHSDDKGIRPRLFGARAGGGRHAVRHDERRGRHLRSYRRRHGGRAAPDHL</sequence>
<feature type="compositionally biased region" description="Basic and acidic residues" evidence="1">
    <location>
        <begin position="21"/>
        <end position="36"/>
    </location>
</feature>